<dbReference type="SUPFAM" id="SSF56219">
    <property type="entry name" value="DNase I-like"/>
    <property type="match status" value="1"/>
</dbReference>
<dbReference type="AlphaFoldDB" id="A0A261XWF6"/>
<feature type="domain" description="Endonuclease/exonuclease/phosphatase" evidence="3">
    <location>
        <begin position="9"/>
        <end position="175"/>
    </location>
</feature>
<feature type="signal peptide" evidence="2">
    <location>
        <begin position="1"/>
        <end position="20"/>
    </location>
</feature>
<dbReference type="Gene3D" id="3.60.10.10">
    <property type="entry name" value="Endonuclease/exonuclease/phosphatase"/>
    <property type="match status" value="1"/>
</dbReference>
<evidence type="ECO:0000259" key="3">
    <source>
        <dbReference type="Pfam" id="PF03372"/>
    </source>
</evidence>
<keyword evidence="2" id="KW-0732">Signal</keyword>
<evidence type="ECO:0000313" key="4">
    <source>
        <dbReference type="EMBL" id="OZJ02574.1"/>
    </source>
</evidence>
<proteinExistence type="inferred from homology"/>
<comment type="similarity">
    <text evidence="1">Belongs to the neutral sphingomyelinase family.</text>
</comment>
<dbReference type="InterPro" id="IPR036691">
    <property type="entry name" value="Endo/exonu/phosph_ase_sf"/>
</dbReference>
<evidence type="ECO:0000313" key="5">
    <source>
        <dbReference type="Proteomes" id="UP000242875"/>
    </source>
</evidence>
<dbReference type="InterPro" id="IPR038772">
    <property type="entry name" value="Sph/SMPD2-like"/>
</dbReference>
<sequence>MSKHVSILLWNVWMLPWKLSDNQTVARATHIAPILQDYDIVILNEAFTHKDLLTSSTTSIMSFHTLGRRAWYSIFDSGVVIISKYPCVHCVSQHFSAVTHWDMMASKGIILCRLDIAGTEVGVYGTHMQAGDRPVDQDARRAQALQVAEFINRHSEGRKVVLGGDLNMGPTRDPSFASWCVHYSNEADARSRVTAYCALRDEAKLTDVFSTDERTRAKSEEDIMRFLVRDVEAELTYLDVPVIEGVGKRGLSDSDALVCKLRL</sequence>
<keyword evidence="5" id="KW-1185">Reference proteome</keyword>
<dbReference type="PANTHER" id="PTHR16320:SF23">
    <property type="entry name" value="SPHINGOMYELINASE C 1"/>
    <property type="match status" value="1"/>
</dbReference>
<dbReference type="EMBL" id="MVBO01000142">
    <property type="protein sequence ID" value="OZJ02574.1"/>
    <property type="molecule type" value="Genomic_DNA"/>
</dbReference>
<evidence type="ECO:0000256" key="1">
    <source>
        <dbReference type="ARBA" id="ARBA00006335"/>
    </source>
</evidence>
<evidence type="ECO:0000256" key="2">
    <source>
        <dbReference type="SAM" id="SignalP"/>
    </source>
</evidence>
<dbReference type="InterPro" id="IPR005135">
    <property type="entry name" value="Endo/exonuclease/phosphatase"/>
</dbReference>
<feature type="chain" id="PRO_5013238215" description="Endonuclease/exonuclease/phosphatase domain-containing protein" evidence="2">
    <location>
        <begin position="21"/>
        <end position="263"/>
    </location>
</feature>
<dbReference type="GO" id="GO:0004767">
    <property type="term" value="F:sphingomyelin phosphodiesterase activity"/>
    <property type="evidence" value="ECO:0007669"/>
    <property type="project" value="InterPro"/>
</dbReference>
<dbReference type="Pfam" id="PF03372">
    <property type="entry name" value="Exo_endo_phos"/>
    <property type="match status" value="1"/>
</dbReference>
<dbReference type="OrthoDB" id="40902at2759"/>
<accession>A0A261XWF6</accession>
<gene>
    <name evidence="4" type="ORF">BZG36_04197</name>
</gene>
<name>A0A261XWF6_9FUNG</name>
<reference evidence="4 5" key="1">
    <citation type="journal article" date="2017" name="Mycologia">
        <title>Bifiguratus adelaidae, gen. et sp. nov., a new member of Mucoromycotina in endophytic and soil-dwelling habitats.</title>
        <authorList>
            <person name="Torres-Cruz T.J."/>
            <person name="Billingsley Tobias T.L."/>
            <person name="Almatruk M."/>
            <person name="Hesse C."/>
            <person name="Kuske C.R."/>
            <person name="Desiro A."/>
            <person name="Benucci G.M."/>
            <person name="Bonito G."/>
            <person name="Stajich J.E."/>
            <person name="Dunlap C."/>
            <person name="Arnold A.E."/>
            <person name="Porras-Alfaro A."/>
        </authorList>
    </citation>
    <scope>NUCLEOTIDE SEQUENCE [LARGE SCALE GENOMIC DNA]</scope>
    <source>
        <strain evidence="4 5">AZ0501</strain>
    </source>
</reference>
<organism evidence="4 5">
    <name type="scientific">Bifiguratus adelaidae</name>
    <dbReference type="NCBI Taxonomy" id="1938954"/>
    <lineage>
        <taxon>Eukaryota</taxon>
        <taxon>Fungi</taxon>
        <taxon>Fungi incertae sedis</taxon>
        <taxon>Mucoromycota</taxon>
        <taxon>Mucoromycotina</taxon>
        <taxon>Endogonomycetes</taxon>
        <taxon>Endogonales</taxon>
        <taxon>Endogonales incertae sedis</taxon>
        <taxon>Bifiguratus</taxon>
    </lineage>
</organism>
<dbReference type="Proteomes" id="UP000242875">
    <property type="component" value="Unassembled WGS sequence"/>
</dbReference>
<dbReference type="PANTHER" id="PTHR16320">
    <property type="entry name" value="SPHINGOMYELINASE FAMILY MEMBER"/>
    <property type="match status" value="1"/>
</dbReference>
<protein>
    <recommendedName>
        <fullName evidence="3">Endonuclease/exonuclease/phosphatase domain-containing protein</fullName>
    </recommendedName>
</protein>
<comment type="caution">
    <text evidence="4">The sequence shown here is derived from an EMBL/GenBank/DDBJ whole genome shotgun (WGS) entry which is preliminary data.</text>
</comment>